<evidence type="ECO:0000313" key="2">
    <source>
        <dbReference type="EMBL" id="RVW72390.1"/>
    </source>
</evidence>
<evidence type="ECO:0000256" key="1">
    <source>
        <dbReference type="SAM" id="MobiDB-lite"/>
    </source>
</evidence>
<name>A0A438GJK9_VITVI</name>
<feature type="region of interest" description="Disordered" evidence="1">
    <location>
        <begin position="220"/>
        <end position="241"/>
    </location>
</feature>
<accession>A0A438GJK9</accession>
<dbReference type="AlphaFoldDB" id="A0A438GJK9"/>
<organism evidence="2 3">
    <name type="scientific">Vitis vinifera</name>
    <name type="common">Grape</name>
    <dbReference type="NCBI Taxonomy" id="29760"/>
    <lineage>
        <taxon>Eukaryota</taxon>
        <taxon>Viridiplantae</taxon>
        <taxon>Streptophyta</taxon>
        <taxon>Embryophyta</taxon>
        <taxon>Tracheophyta</taxon>
        <taxon>Spermatophyta</taxon>
        <taxon>Magnoliopsida</taxon>
        <taxon>eudicotyledons</taxon>
        <taxon>Gunneridae</taxon>
        <taxon>Pentapetalae</taxon>
        <taxon>rosids</taxon>
        <taxon>Vitales</taxon>
        <taxon>Vitaceae</taxon>
        <taxon>Viteae</taxon>
        <taxon>Vitis</taxon>
    </lineage>
</organism>
<protein>
    <submittedName>
        <fullName evidence="2">Uncharacterized protein</fullName>
    </submittedName>
</protein>
<dbReference type="EMBL" id="QGNW01000416">
    <property type="protein sequence ID" value="RVW72390.1"/>
    <property type="molecule type" value="Genomic_DNA"/>
</dbReference>
<feature type="compositionally biased region" description="Basic and acidic residues" evidence="1">
    <location>
        <begin position="220"/>
        <end position="234"/>
    </location>
</feature>
<comment type="caution">
    <text evidence="2">The sequence shown here is derived from an EMBL/GenBank/DDBJ whole genome shotgun (WGS) entry which is preliminary data.</text>
</comment>
<gene>
    <name evidence="2" type="ORF">CK203_056265</name>
</gene>
<proteinExistence type="predicted"/>
<evidence type="ECO:0000313" key="3">
    <source>
        <dbReference type="Proteomes" id="UP000288805"/>
    </source>
</evidence>
<dbReference type="Proteomes" id="UP000288805">
    <property type="component" value="Unassembled WGS sequence"/>
</dbReference>
<reference evidence="2 3" key="1">
    <citation type="journal article" date="2018" name="PLoS Genet.">
        <title>Population sequencing reveals clonal diversity and ancestral inbreeding in the grapevine cultivar Chardonnay.</title>
        <authorList>
            <person name="Roach M.J."/>
            <person name="Johnson D.L."/>
            <person name="Bohlmann J."/>
            <person name="van Vuuren H.J."/>
            <person name="Jones S.J."/>
            <person name="Pretorius I.S."/>
            <person name="Schmidt S.A."/>
            <person name="Borneman A.R."/>
        </authorList>
    </citation>
    <scope>NUCLEOTIDE SEQUENCE [LARGE SCALE GENOMIC DNA]</scope>
    <source>
        <strain evidence="3">cv. Chardonnay</strain>
        <tissue evidence="2">Leaf</tissue>
    </source>
</reference>
<sequence length="351" mass="40574">MNFMSYVAEVSREWGEPNARDMGRMMSQPKAKECPTIPAEREMFGDCNTYNSNWRDHPNFSWKPQPPQYKQHVQALPQASILEQAMVNLCKMDEMQNDMAQKLDILQDSISRLANLNTMQEKENSPSQPYQNSMSIHEMEVEDGESSMVKEIEEVITLRSGKEVDLPTCKLEHKRIVIKEELMKKHMSTFSPSFVWENHTNQVPSFWMIKIKRNCKEIEEKKSEQNRSQTERKQGRNRGKTGVCEISQPLRNRNFAAKPVRNPIALSAKIFAAAKPILAHECHFAAQEPPFRNCESGCEPSKHEILHFARKAPFGRGFGSCETTFGTRVPFRSTVNLISQLRKWLRNQNKK</sequence>